<dbReference type="AlphaFoldDB" id="C0CKJ4"/>
<dbReference type="HOGENOM" id="CLU_2328194_0_0_9"/>
<reference evidence="1 2" key="2">
    <citation type="submission" date="2009-02" db="EMBL/GenBank/DDBJ databases">
        <title>Draft genome sequence of Blautia hydrogenotrophica DSM 10507 (Ruminococcus hydrogenotrophicus DSM 10507).</title>
        <authorList>
            <person name="Sudarsanam P."/>
            <person name="Ley R."/>
            <person name="Guruge J."/>
            <person name="Turnbaugh P.J."/>
            <person name="Mahowald M."/>
            <person name="Liep D."/>
            <person name="Gordon J."/>
        </authorList>
    </citation>
    <scope>NUCLEOTIDE SEQUENCE [LARGE SCALE GENOMIC DNA]</scope>
    <source>
        <strain evidence="2">DSM 10507 / JCM 14656 / S5a33</strain>
    </source>
</reference>
<proteinExistence type="predicted"/>
<dbReference type="EMBL" id="ACBZ01000069">
    <property type="protein sequence ID" value="EEG49684.1"/>
    <property type="molecule type" value="Genomic_DNA"/>
</dbReference>
<organism evidence="1 2">
    <name type="scientific">Blautia hydrogenotrophica (strain DSM 10507 / JCM 14656 / S5a33)</name>
    <name type="common">Ruminococcus hydrogenotrophicus</name>
    <dbReference type="NCBI Taxonomy" id="476272"/>
    <lineage>
        <taxon>Bacteria</taxon>
        <taxon>Bacillati</taxon>
        <taxon>Bacillota</taxon>
        <taxon>Clostridia</taxon>
        <taxon>Lachnospirales</taxon>
        <taxon>Lachnospiraceae</taxon>
        <taxon>Blautia</taxon>
    </lineage>
</organism>
<keyword evidence="2" id="KW-1185">Reference proteome</keyword>
<reference evidence="1 2" key="1">
    <citation type="submission" date="2009-01" db="EMBL/GenBank/DDBJ databases">
        <authorList>
            <person name="Fulton L."/>
            <person name="Clifton S."/>
            <person name="Fulton B."/>
            <person name="Xu J."/>
            <person name="Minx P."/>
            <person name="Pepin K.H."/>
            <person name="Johnson M."/>
            <person name="Bhonagiri V."/>
            <person name="Nash W.E."/>
            <person name="Mardis E.R."/>
            <person name="Wilson R.K."/>
        </authorList>
    </citation>
    <scope>NUCLEOTIDE SEQUENCE [LARGE SCALE GENOMIC DNA]</scope>
    <source>
        <strain evidence="2">DSM 10507 / JCM 14656 / S5a33</strain>
    </source>
</reference>
<evidence type="ECO:0000313" key="1">
    <source>
        <dbReference type="EMBL" id="EEG49684.1"/>
    </source>
</evidence>
<sequence length="98" mass="11533">MLAELNFWFHVFVHRYGNLQDDFEKMKSLLKKGCRFVFVVDTVANSTTNDSDYKVSSSVKTKEGYDLILKNKNYYDEDTQTQFLTSTYELYDGTMLLQ</sequence>
<name>C0CKJ4_BLAHS</name>
<protein>
    <submittedName>
        <fullName evidence="1">Uncharacterized protein</fullName>
    </submittedName>
</protein>
<accession>C0CKJ4</accession>
<comment type="caution">
    <text evidence="1">The sequence shown here is derived from an EMBL/GenBank/DDBJ whole genome shotgun (WGS) entry which is preliminary data.</text>
</comment>
<evidence type="ECO:0000313" key="2">
    <source>
        <dbReference type="Proteomes" id="UP000003100"/>
    </source>
</evidence>
<gene>
    <name evidence="1" type="ORF">RUMHYD_01364</name>
</gene>
<dbReference type="PATRIC" id="fig|476272.21.peg.2712"/>
<dbReference type="eggNOG" id="COG2226">
    <property type="taxonomic scope" value="Bacteria"/>
</dbReference>
<dbReference type="Proteomes" id="UP000003100">
    <property type="component" value="Unassembled WGS sequence"/>
</dbReference>